<gene>
    <name evidence="2" type="ORF">FCIRC_5126</name>
</gene>
<dbReference type="Proteomes" id="UP000572754">
    <property type="component" value="Unassembled WGS sequence"/>
</dbReference>
<name>A0A8H5U425_FUSCI</name>
<accession>A0A8H5U425</accession>
<evidence type="ECO:0000313" key="2">
    <source>
        <dbReference type="EMBL" id="KAF5682223.1"/>
    </source>
</evidence>
<reference evidence="3" key="1">
    <citation type="journal article" date="2020" name="BMC Genomics">
        <title>Correction to: Identification and distribution of gene clusters required for synthesis of sphingolipid metabolism inhibitors in diverse species of the filamentous fungus Fusarium.</title>
        <authorList>
            <person name="Kim H.S."/>
            <person name="Lohmar J.M."/>
            <person name="Busman M."/>
            <person name="Brown D.W."/>
            <person name="Naumann T.A."/>
            <person name="Divon H.H."/>
            <person name="Lysoe E."/>
            <person name="Uhlig S."/>
            <person name="Proctor R.H."/>
        </authorList>
    </citation>
    <scope>NUCLEOTIDE SEQUENCE [LARGE SCALE GENOMIC DNA]</scope>
    <source>
        <strain evidence="3">NRRL 25331</strain>
    </source>
</reference>
<proteinExistence type="predicted"/>
<dbReference type="AlphaFoldDB" id="A0A8H5U425"/>
<organism evidence="2 3">
    <name type="scientific">Fusarium circinatum</name>
    <name type="common">Pitch canker fungus</name>
    <name type="synonym">Gibberella circinata</name>
    <dbReference type="NCBI Taxonomy" id="48490"/>
    <lineage>
        <taxon>Eukaryota</taxon>
        <taxon>Fungi</taxon>
        <taxon>Dikarya</taxon>
        <taxon>Ascomycota</taxon>
        <taxon>Pezizomycotina</taxon>
        <taxon>Sordariomycetes</taxon>
        <taxon>Hypocreomycetidae</taxon>
        <taxon>Hypocreales</taxon>
        <taxon>Nectriaceae</taxon>
        <taxon>Fusarium</taxon>
        <taxon>Fusarium fujikuroi species complex</taxon>
    </lineage>
</organism>
<feature type="compositionally biased region" description="Low complexity" evidence="1">
    <location>
        <begin position="102"/>
        <end position="113"/>
    </location>
</feature>
<protein>
    <submittedName>
        <fullName evidence="2">Uncharacterized protein</fullName>
    </submittedName>
</protein>
<dbReference type="EMBL" id="JAAQPE010000167">
    <property type="protein sequence ID" value="KAF5682223.1"/>
    <property type="molecule type" value="Genomic_DNA"/>
</dbReference>
<feature type="region of interest" description="Disordered" evidence="1">
    <location>
        <begin position="77"/>
        <end position="133"/>
    </location>
</feature>
<evidence type="ECO:0000313" key="3">
    <source>
        <dbReference type="Proteomes" id="UP000572754"/>
    </source>
</evidence>
<reference evidence="2 3" key="2">
    <citation type="submission" date="2020-05" db="EMBL/GenBank/DDBJ databases">
        <title>Identification and distribution of gene clusters putatively required for synthesis of sphingolipid metabolism inhibitors in phylogenetically diverse species of the filamentous fungus Fusarium.</title>
        <authorList>
            <person name="Kim H.-S."/>
            <person name="Busman M."/>
            <person name="Brown D.W."/>
            <person name="Divon H."/>
            <person name="Uhlig S."/>
            <person name="Proctor R.H."/>
        </authorList>
    </citation>
    <scope>NUCLEOTIDE SEQUENCE [LARGE SCALE GENOMIC DNA]</scope>
    <source>
        <strain evidence="2 3">NRRL 25331</strain>
    </source>
</reference>
<comment type="caution">
    <text evidence="2">The sequence shown here is derived from an EMBL/GenBank/DDBJ whole genome shotgun (WGS) entry which is preliminary data.</text>
</comment>
<keyword evidence="3" id="KW-1185">Reference proteome</keyword>
<sequence>MDTPADNVTSQTCQTCPGPHAIALCRVHEQKPDKKRNALSVPVATNYNHVVTKTLSTEQQNIMDLIQRHRAHSINAFRNQAFYGQENQHGQSDDGNGGDNGGSSWQADNDGSTGETGNGGSTEKSGNGNTGWW</sequence>
<feature type="compositionally biased region" description="Low complexity" evidence="1">
    <location>
        <begin position="121"/>
        <end position="133"/>
    </location>
</feature>
<evidence type="ECO:0000256" key="1">
    <source>
        <dbReference type="SAM" id="MobiDB-lite"/>
    </source>
</evidence>